<evidence type="ECO:0000256" key="2">
    <source>
        <dbReference type="ARBA" id="ARBA00008164"/>
    </source>
</evidence>
<dbReference type="InterPro" id="IPR001107">
    <property type="entry name" value="Band_7"/>
</dbReference>
<dbReference type="PANTHER" id="PTHR10264">
    <property type="entry name" value="BAND 7 PROTEIN-RELATED"/>
    <property type="match status" value="1"/>
</dbReference>
<dbReference type="Gene3D" id="6.10.250.2090">
    <property type="match status" value="1"/>
</dbReference>
<evidence type="ECO:0000256" key="1">
    <source>
        <dbReference type="ARBA" id="ARBA00004167"/>
    </source>
</evidence>
<dbReference type="Proteomes" id="UP000484164">
    <property type="component" value="Unassembled WGS sequence"/>
</dbReference>
<protein>
    <submittedName>
        <fullName evidence="4">Slipin family protein</fullName>
    </submittedName>
</protein>
<dbReference type="InterPro" id="IPR001972">
    <property type="entry name" value="Stomatin_HflK_fam"/>
</dbReference>
<comment type="similarity">
    <text evidence="2">Belongs to the band 7/mec-2 family.</text>
</comment>
<proteinExistence type="inferred from homology"/>
<keyword evidence="5" id="KW-1185">Reference proteome</keyword>
<reference evidence="4 5" key="1">
    <citation type="submission" date="2019-10" db="EMBL/GenBank/DDBJ databases">
        <title>Genome sequence of Phaeocystidibacter marisrubri JCM30614 (type strain).</title>
        <authorList>
            <person name="Bowman J.P."/>
        </authorList>
    </citation>
    <scope>NUCLEOTIDE SEQUENCE [LARGE SCALE GENOMIC DNA]</scope>
    <source>
        <strain evidence="4 5">JCM 30614</strain>
    </source>
</reference>
<evidence type="ECO:0000313" key="5">
    <source>
        <dbReference type="Proteomes" id="UP000484164"/>
    </source>
</evidence>
<dbReference type="AlphaFoldDB" id="A0A6L3ZEE0"/>
<dbReference type="GO" id="GO:0005886">
    <property type="term" value="C:plasma membrane"/>
    <property type="evidence" value="ECO:0007669"/>
    <property type="project" value="InterPro"/>
</dbReference>
<dbReference type="OrthoDB" id="5501731at2"/>
<dbReference type="InterPro" id="IPR043202">
    <property type="entry name" value="Band-7_stomatin-like"/>
</dbReference>
<dbReference type="PRINTS" id="PR00721">
    <property type="entry name" value="STOMATIN"/>
</dbReference>
<accession>A0A6L3ZEE0</accession>
<dbReference type="RefSeq" id="WP_151693152.1">
    <property type="nucleotide sequence ID" value="NZ_BMGX01000001.1"/>
</dbReference>
<dbReference type="CDD" id="cd13438">
    <property type="entry name" value="SPFH_eoslipins_u2"/>
    <property type="match status" value="1"/>
</dbReference>
<dbReference type="EMBL" id="WBVQ01000002">
    <property type="protein sequence ID" value="KAB2815722.1"/>
    <property type="molecule type" value="Genomic_DNA"/>
</dbReference>
<evidence type="ECO:0000259" key="3">
    <source>
        <dbReference type="SMART" id="SM00244"/>
    </source>
</evidence>
<dbReference type="PANTHER" id="PTHR10264:SF83">
    <property type="entry name" value="BLL5629 PROTEIN"/>
    <property type="match status" value="1"/>
</dbReference>
<dbReference type="SUPFAM" id="SSF117892">
    <property type="entry name" value="Band 7/SPFH domain"/>
    <property type="match status" value="1"/>
</dbReference>
<comment type="subcellular location">
    <subcellularLocation>
        <location evidence="1">Membrane</location>
        <topology evidence="1">Single-pass membrane protein</topology>
    </subcellularLocation>
</comment>
<comment type="caution">
    <text evidence="4">The sequence shown here is derived from an EMBL/GenBank/DDBJ whole genome shotgun (WGS) entry which is preliminary data.</text>
</comment>
<dbReference type="InterPro" id="IPR036013">
    <property type="entry name" value="Band_7/SPFH_dom_sf"/>
</dbReference>
<sequence length="367" mass="40993">MVQKVIVAPGEVIVLVKGKEVTRVLERGTHYVFGRQRVERYHLAEKFIPRNMTLQVALQSEVLKSMLNEVDVSQSEVGLVSEKNRLIQVLTSGTHAFWKSELAPEVTVVSMAEAETCNELPVEWLDRLVTSMHVRKVMVERGEVGLLWKDGEFVRTLNAGVYRFWKNNQDLVIKTVSTRIETVNLNGQELLTKDKAAVRLNYTLTYKVNDPKVAVEAVANISEYLYKKIALAIREVASGLSLEDLLAAREKANDQIVKLIQANTALVGIDILDGGLIDVILPGDVKDILNMVLIAEKEAQANVIRRREEMAAVRNSLNSAKLMDENPVLFRLKELELVERISGKVGALNVSGSGEVLEQLRKLISSE</sequence>
<gene>
    <name evidence="4" type="ORF">F8C82_08465</name>
</gene>
<evidence type="ECO:0000313" key="4">
    <source>
        <dbReference type="EMBL" id="KAB2815722.1"/>
    </source>
</evidence>
<feature type="domain" description="Band 7" evidence="3">
    <location>
        <begin position="134"/>
        <end position="293"/>
    </location>
</feature>
<organism evidence="4 5">
    <name type="scientific">Phaeocystidibacter marisrubri</name>
    <dbReference type="NCBI Taxonomy" id="1577780"/>
    <lineage>
        <taxon>Bacteria</taxon>
        <taxon>Pseudomonadati</taxon>
        <taxon>Bacteroidota</taxon>
        <taxon>Flavobacteriia</taxon>
        <taxon>Flavobacteriales</taxon>
        <taxon>Phaeocystidibacteraceae</taxon>
        <taxon>Phaeocystidibacter</taxon>
    </lineage>
</organism>
<dbReference type="SMART" id="SM00244">
    <property type="entry name" value="PHB"/>
    <property type="match status" value="1"/>
</dbReference>
<dbReference type="Pfam" id="PF01145">
    <property type="entry name" value="Band_7"/>
    <property type="match status" value="1"/>
</dbReference>
<dbReference type="Gene3D" id="3.30.479.30">
    <property type="entry name" value="Band 7 domain"/>
    <property type="match status" value="1"/>
</dbReference>
<name>A0A6L3ZEE0_9FLAO</name>